<dbReference type="Pfam" id="PF03235">
    <property type="entry name" value="GmrSD_N"/>
    <property type="match status" value="1"/>
</dbReference>
<keyword evidence="4" id="KW-1185">Reference proteome</keyword>
<reference evidence="4" key="1">
    <citation type="submission" date="2014-09" db="EMBL/GenBank/DDBJ databases">
        <authorList>
            <person name="Hjerde E."/>
        </authorList>
    </citation>
    <scope>NUCLEOTIDE SEQUENCE [LARGE SCALE GENOMIC DNA]</scope>
    <source>
        <strain evidence="4">06/09/139</strain>
    </source>
</reference>
<dbReference type="InterPro" id="IPR011089">
    <property type="entry name" value="GmrSD_C"/>
</dbReference>
<accession>A0A090I9M4</accession>
<dbReference type="STRING" id="80852.AWOD_II_0386"/>
<dbReference type="OrthoDB" id="9798761at2"/>
<sequence>MTNKNKECITPLSVVNLFKQDHYIIPIYQRNYAWGEAEIEQFLQDIWDEAKKSTDKKSAYYIGSLVADQRVPHVFETIDGQQRHTTLSIILSVLKNEFSVTLDDIDHLNLGFDSRPKSSHTLDNLFNNKSDEAEESTIRSAYNIAKRFIASTIKPENVNTFSVYLLNEVQILRVVVPKETDLNHYFEIMNNRGEQLEKHEVLKARLMNELANDADGSKKFAFATIWDACADMTRYVQLGVSTAYRDHVFSSDWNQLPTKFEVLCENMQKTSEKKEEKHTLAAIIKGCKFHSDLNKTEKNEGKVSAFGSVINFSNFLLHVLKIATSSEEVSLDDKQLLKAFDGAINRKNITAEEFIVDLLKIRMLFDRYIIKRENEESWSLSTLKPYRNQKPLTFSYVNSFEDSVKGEQLKMLLSMFHVSYPTLVYKRWLNAALKALTDQYNHNQSIDVDLYINQLESLSDEYFFEDYKDNKEALNEGTAVKNFVFNRLDYLLWKALRDEPSFGEGSGVDIKYVRKRAEHFQFAYRTSVEHYFPQTNPWGEEEMDLVDRFGNLCLITPSTNSKLSNYSPADKKTYFENKKESESVKQIFMMSYQEWGKTSAGMGNIEHHETEMLNVLYKRLSS</sequence>
<evidence type="ECO:0000259" key="2">
    <source>
        <dbReference type="Pfam" id="PF07510"/>
    </source>
</evidence>
<dbReference type="Proteomes" id="UP000032427">
    <property type="component" value="Chromosome 2"/>
</dbReference>
<evidence type="ECO:0000259" key="1">
    <source>
        <dbReference type="Pfam" id="PF03235"/>
    </source>
</evidence>
<evidence type="ECO:0008006" key="5">
    <source>
        <dbReference type="Google" id="ProtNLM"/>
    </source>
</evidence>
<evidence type="ECO:0000313" key="4">
    <source>
        <dbReference type="Proteomes" id="UP000032427"/>
    </source>
</evidence>
<organism evidence="3 4">
    <name type="scientific">Aliivibrio wodanis</name>
    <dbReference type="NCBI Taxonomy" id="80852"/>
    <lineage>
        <taxon>Bacteria</taxon>
        <taxon>Pseudomonadati</taxon>
        <taxon>Pseudomonadota</taxon>
        <taxon>Gammaproteobacteria</taxon>
        <taxon>Vibrionales</taxon>
        <taxon>Vibrionaceae</taxon>
        <taxon>Aliivibrio</taxon>
    </lineage>
</organism>
<feature type="domain" description="GmrSD restriction endonucleases C-terminal" evidence="2">
    <location>
        <begin position="483"/>
        <end position="598"/>
    </location>
</feature>
<feature type="domain" description="GmrSD restriction endonucleases N-terminal" evidence="1">
    <location>
        <begin position="16"/>
        <end position="207"/>
    </location>
</feature>
<protein>
    <recommendedName>
        <fullName evidence="5">DUF262 domain-containing protein</fullName>
    </recommendedName>
</protein>
<dbReference type="InterPro" id="IPR004919">
    <property type="entry name" value="GmrSD_N"/>
</dbReference>
<dbReference type="PATRIC" id="fig|80852.17.peg.3146"/>
<dbReference type="PANTHER" id="PTHR35149">
    <property type="entry name" value="SLL5132 PROTEIN"/>
    <property type="match status" value="1"/>
</dbReference>
<dbReference type="KEGG" id="awd:AWOD_II_0386"/>
<name>A0A090I9M4_9GAMM</name>
<dbReference type="HOGENOM" id="CLU_023391_0_0_6"/>
<evidence type="ECO:0000313" key="3">
    <source>
        <dbReference type="EMBL" id="CED57032.1"/>
    </source>
</evidence>
<dbReference type="EMBL" id="LN554847">
    <property type="protein sequence ID" value="CED57032.1"/>
    <property type="molecule type" value="Genomic_DNA"/>
</dbReference>
<dbReference type="GeneID" id="28542634"/>
<dbReference type="Pfam" id="PF07510">
    <property type="entry name" value="GmrSD_C"/>
    <property type="match status" value="1"/>
</dbReference>
<dbReference type="AlphaFoldDB" id="A0A090I9M4"/>
<gene>
    <name evidence="3" type="ORF">AWOD_II_0386</name>
</gene>
<proteinExistence type="predicted"/>
<dbReference type="PANTHER" id="PTHR35149:SF2">
    <property type="entry name" value="DUF262 DOMAIN-CONTAINING PROTEIN"/>
    <property type="match status" value="1"/>
</dbReference>